<gene>
    <name evidence="1" type="ORF">PITG_05191</name>
</gene>
<organism evidence="1 2">
    <name type="scientific">Phytophthora infestans (strain T30-4)</name>
    <name type="common">Potato late blight agent</name>
    <dbReference type="NCBI Taxonomy" id="403677"/>
    <lineage>
        <taxon>Eukaryota</taxon>
        <taxon>Sar</taxon>
        <taxon>Stramenopiles</taxon>
        <taxon>Oomycota</taxon>
        <taxon>Peronosporomycetes</taxon>
        <taxon>Peronosporales</taxon>
        <taxon>Peronosporaceae</taxon>
        <taxon>Phytophthora</taxon>
    </lineage>
</organism>
<dbReference type="GeneID" id="9466032"/>
<dbReference type="OrthoDB" id="198977at2759"/>
<name>D0N3R7_PHYIT</name>
<dbReference type="HOGENOM" id="CLU_2241880_0_0_1"/>
<dbReference type="InParanoid" id="D0N3R7"/>
<dbReference type="KEGG" id="pif:PITG_05191"/>
<dbReference type="EMBL" id="DS028124">
    <property type="protein sequence ID" value="EEY69021.1"/>
    <property type="molecule type" value="Genomic_DNA"/>
</dbReference>
<evidence type="ECO:0000313" key="2">
    <source>
        <dbReference type="Proteomes" id="UP000006643"/>
    </source>
</evidence>
<dbReference type="RefSeq" id="XP_002998875.1">
    <property type="nucleotide sequence ID" value="XM_002998829.1"/>
</dbReference>
<sequence length="105" mass="10985">MQALLSRIVVAPTEPEANATTPVQTALSPDVKAEIALAVERLQFATLLGERKKAVSALQSLAQNFDASRSPGGRKRSGVEPTVEEHELGHAAVPGVLAALVFCSP</sequence>
<dbReference type="STRING" id="403677.D0N3R7"/>
<protein>
    <submittedName>
        <fullName evidence="1">Uncharacterized protein</fullName>
    </submittedName>
</protein>
<reference evidence="2" key="1">
    <citation type="journal article" date="2009" name="Nature">
        <title>Genome sequence and analysis of the Irish potato famine pathogen Phytophthora infestans.</title>
        <authorList>
            <consortium name="The Broad Institute Genome Sequencing Platform"/>
            <person name="Haas B.J."/>
            <person name="Kamoun S."/>
            <person name="Zody M.C."/>
            <person name="Jiang R.H."/>
            <person name="Handsaker R.E."/>
            <person name="Cano L.M."/>
            <person name="Grabherr M."/>
            <person name="Kodira C.D."/>
            <person name="Raffaele S."/>
            <person name="Torto-Alalibo T."/>
            <person name="Bozkurt T.O."/>
            <person name="Ah-Fong A.M."/>
            <person name="Alvarado L."/>
            <person name="Anderson V.L."/>
            <person name="Armstrong M.R."/>
            <person name="Avrova A."/>
            <person name="Baxter L."/>
            <person name="Beynon J."/>
            <person name="Boevink P.C."/>
            <person name="Bollmann S.R."/>
            <person name="Bos J.I."/>
            <person name="Bulone V."/>
            <person name="Cai G."/>
            <person name="Cakir C."/>
            <person name="Carrington J.C."/>
            <person name="Chawner M."/>
            <person name="Conti L."/>
            <person name="Costanzo S."/>
            <person name="Ewan R."/>
            <person name="Fahlgren N."/>
            <person name="Fischbach M.A."/>
            <person name="Fugelstad J."/>
            <person name="Gilroy E.M."/>
            <person name="Gnerre S."/>
            <person name="Green P.J."/>
            <person name="Grenville-Briggs L.J."/>
            <person name="Griffith J."/>
            <person name="Grunwald N.J."/>
            <person name="Horn K."/>
            <person name="Horner N.R."/>
            <person name="Hu C.H."/>
            <person name="Huitema E."/>
            <person name="Jeong D.H."/>
            <person name="Jones A.M."/>
            <person name="Jones J.D."/>
            <person name="Jones R.W."/>
            <person name="Karlsson E.K."/>
            <person name="Kunjeti S.G."/>
            <person name="Lamour K."/>
            <person name="Liu Z."/>
            <person name="Ma L."/>
            <person name="Maclean D."/>
            <person name="Chibucos M.C."/>
            <person name="McDonald H."/>
            <person name="McWalters J."/>
            <person name="Meijer H.J."/>
            <person name="Morgan W."/>
            <person name="Morris P.F."/>
            <person name="Munro C.A."/>
            <person name="O'Neill K."/>
            <person name="Ospina-Giraldo M."/>
            <person name="Pinzon A."/>
            <person name="Pritchard L."/>
            <person name="Ramsahoye B."/>
            <person name="Ren Q."/>
            <person name="Restrepo S."/>
            <person name="Roy S."/>
            <person name="Sadanandom A."/>
            <person name="Savidor A."/>
            <person name="Schornack S."/>
            <person name="Schwartz D.C."/>
            <person name="Schumann U.D."/>
            <person name="Schwessinger B."/>
            <person name="Seyer L."/>
            <person name="Sharpe T."/>
            <person name="Silvar C."/>
            <person name="Song J."/>
            <person name="Studholme D.J."/>
            <person name="Sykes S."/>
            <person name="Thines M."/>
            <person name="van de Vondervoort P.J."/>
            <person name="Phuntumart V."/>
            <person name="Wawra S."/>
            <person name="Weide R."/>
            <person name="Win J."/>
            <person name="Young C."/>
            <person name="Zhou S."/>
            <person name="Fry W."/>
            <person name="Meyers B.C."/>
            <person name="van West P."/>
            <person name="Ristaino J."/>
            <person name="Govers F."/>
            <person name="Birch P.R."/>
            <person name="Whisson S.C."/>
            <person name="Judelson H.S."/>
            <person name="Nusbaum C."/>
        </authorList>
    </citation>
    <scope>NUCLEOTIDE SEQUENCE [LARGE SCALE GENOMIC DNA]</scope>
    <source>
        <strain evidence="2">T30-4</strain>
    </source>
</reference>
<proteinExistence type="predicted"/>
<dbReference type="AlphaFoldDB" id="D0N3R7"/>
<keyword evidence="2" id="KW-1185">Reference proteome</keyword>
<dbReference type="VEuPathDB" id="FungiDB:PITG_05191"/>
<dbReference type="Proteomes" id="UP000006643">
    <property type="component" value="Unassembled WGS sequence"/>
</dbReference>
<accession>D0N3R7</accession>
<evidence type="ECO:0000313" key="1">
    <source>
        <dbReference type="EMBL" id="EEY69021.1"/>
    </source>
</evidence>
<dbReference type="eggNOG" id="KOG0946">
    <property type="taxonomic scope" value="Eukaryota"/>
</dbReference>